<organism evidence="1">
    <name type="scientific">marine metagenome</name>
    <dbReference type="NCBI Taxonomy" id="408172"/>
    <lineage>
        <taxon>unclassified sequences</taxon>
        <taxon>metagenomes</taxon>
        <taxon>ecological metagenomes</taxon>
    </lineage>
</organism>
<evidence type="ECO:0000313" key="1">
    <source>
        <dbReference type="EMBL" id="SVA85817.1"/>
    </source>
</evidence>
<gene>
    <name evidence="1" type="ORF">METZ01_LOCUS138671</name>
</gene>
<dbReference type="EMBL" id="UINC01020434">
    <property type="protein sequence ID" value="SVA85817.1"/>
    <property type="molecule type" value="Genomic_DNA"/>
</dbReference>
<dbReference type="AlphaFoldDB" id="A0A381ZAK8"/>
<name>A0A381ZAK8_9ZZZZ</name>
<reference evidence="1" key="1">
    <citation type="submission" date="2018-05" db="EMBL/GenBank/DDBJ databases">
        <authorList>
            <person name="Lanie J.A."/>
            <person name="Ng W.-L."/>
            <person name="Kazmierczak K.M."/>
            <person name="Andrzejewski T.M."/>
            <person name="Davidsen T.M."/>
            <person name="Wayne K.J."/>
            <person name="Tettelin H."/>
            <person name="Glass J.I."/>
            <person name="Rusch D."/>
            <person name="Podicherti R."/>
            <person name="Tsui H.-C.T."/>
            <person name="Winkler M.E."/>
        </authorList>
    </citation>
    <scope>NUCLEOTIDE SEQUENCE</scope>
</reference>
<sequence>MLRRLKSIIFGAVLITMSTFAMAEQETSPLPEMPSEQGQLYWLQMPVICGTSESVLAYIEKNEMTLVNVSVGRDRAKPDGEPVFIVSYYVDPTQTISLVVMSTMNGMESCMLYKSFDLKFMPKKQGISL</sequence>
<proteinExistence type="predicted"/>
<protein>
    <submittedName>
        <fullName evidence="1">Uncharacterized protein</fullName>
    </submittedName>
</protein>
<accession>A0A381ZAK8</accession>